<comment type="cofactor">
    <cofactor evidence="2 9 10">
        <name>Mg(2+)</name>
        <dbReference type="ChEBI" id="CHEBI:18420"/>
    </cofactor>
</comment>
<dbReference type="PANTHER" id="PTHR20854:SF4">
    <property type="entry name" value="INOSITOL-1-MONOPHOSPHATASE-RELATED"/>
    <property type="match status" value="1"/>
</dbReference>
<dbReference type="PRINTS" id="PR00377">
    <property type="entry name" value="IMPHPHTASES"/>
</dbReference>
<proteinExistence type="inferred from homology"/>
<comment type="catalytic activity">
    <reaction evidence="1 10">
        <text>a myo-inositol phosphate + H2O = myo-inositol + phosphate</text>
        <dbReference type="Rhea" id="RHEA:24056"/>
        <dbReference type="ChEBI" id="CHEBI:15377"/>
        <dbReference type="ChEBI" id="CHEBI:17268"/>
        <dbReference type="ChEBI" id="CHEBI:43474"/>
        <dbReference type="ChEBI" id="CHEBI:84139"/>
        <dbReference type="EC" id="3.1.3.25"/>
    </reaction>
</comment>
<evidence type="ECO:0000313" key="12">
    <source>
        <dbReference type="Proteomes" id="UP000240739"/>
    </source>
</evidence>
<comment type="caution">
    <text evidence="11">The sequence shown here is derived from an EMBL/GenBank/DDBJ whole genome shotgun (WGS) entry which is preliminary data.</text>
</comment>
<dbReference type="OrthoDB" id="9772456at2"/>
<feature type="binding site" evidence="9">
    <location>
        <position position="71"/>
    </location>
    <ligand>
        <name>Mg(2+)</name>
        <dbReference type="ChEBI" id="CHEBI:18420"/>
        <label>1</label>
        <note>catalytic</note>
    </ligand>
</feature>
<evidence type="ECO:0000256" key="3">
    <source>
        <dbReference type="ARBA" id="ARBA00004970"/>
    </source>
</evidence>
<dbReference type="InterPro" id="IPR000760">
    <property type="entry name" value="Inositol_monophosphatase-like"/>
</dbReference>
<protein>
    <recommendedName>
        <fullName evidence="10">Inositol-1-monophosphatase</fullName>
        <ecNumber evidence="10">3.1.3.25</ecNumber>
    </recommendedName>
</protein>
<dbReference type="EC" id="3.1.3.25" evidence="10"/>
<feature type="binding site" evidence="9">
    <location>
        <position position="89"/>
    </location>
    <ligand>
        <name>Mg(2+)</name>
        <dbReference type="ChEBI" id="CHEBI:18420"/>
        <label>1</label>
        <note>catalytic</note>
    </ligand>
</feature>
<dbReference type="PANTHER" id="PTHR20854">
    <property type="entry name" value="INOSITOL MONOPHOSPHATASE"/>
    <property type="match status" value="1"/>
</dbReference>
<dbReference type="GO" id="GO:0006020">
    <property type="term" value="P:inositol metabolic process"/>
    <property type="evidence" value="ECO:0007669"/>
    <property type="project" value="TreeGrafter"/>
</dbReference>
<comment type="similarity">
    <text evidence="10">Belongs to the inositol monophosphatase superfamily.</text>
</comment>
<sequence>MSAPDELLDVAVQAARTAGGLLLARFGALDELTVDTKSTSTDPVSEADREAEDAIRAVLADRRPDDAIMGEEGEDTPGTSGLRWIVDPLDGTVNFLYGIPMWCVSVACEGRVGVVHDPVRGETFTVVAGERPCLDGVPLAPRSAPTLGLAGTLVATGFGYDAAVRAAQADVVREVVPRVRDVRRAGSAALDLAWCAAGRVDAYYERGVQAWDIAAGTLLCEGAGLTVRTLAADGILPSGVLAAPAEVAGALLELVA</sequence>
<keyword evidence="6 9" id="KW-0460">Magnesium</keyword>
<comment type="pathway">
    <text evidence="3">Amino-acid biosynthesis; L-histidine biosynthesis; L-histidine from 5-phospho-alpha-D-ribose 1-diphosphate: step 8/9.</text>
</comment>
<dbReference type="InterPro" id="IPR033942">
    <property type="entry name" value="IMPase"/>
</dbReference>
<feature type="binding site" evidence="9">
    <location>
        <position position="90"/>
    </location>
    <ligand>
        <name>Mg(2+)</name>
        <dbReference type="ChEBI" id="CHEBI:18420"/>
        <label>2</label>
    </ligand>
</feature>
<dbReference type="GO" id="GO:0004401">
    <property type="term" value="F:histidinol-phosphatase activity"/>
    <property type="evidence" value="ECO:0007669"/>
    <property type="project" value="UniProtKB-EC"/>
</dbReference>
<dbReference type="Proteomes" id="UP000240739">
    <property type="component" value="Unassembled WGS sequence"/>
</dbReference>
<dbReference type="SUPFAM" id="SSF56655">
    <property type="entry name" value="Carbohydrate phosphatase"/>
    <property type="match status" value="1"/>
</dbReference>
<evidence type="ECO:0000256" key="4">
    <source>
        <dbReference type="ARBA" id="ARBA00022723"/>
    </source>
</evidence>
<feature type="binding site" evidence="9">
    <location>
        <position position="87"/>
    </location>
    <ligand>
        <name>Mg(2+)</name>
        <dbReference type="ChEBI" id="CHEBI:18420"/>
        <label>1</label>
        <note>catalytic</note>
    </ligand>
</feature>
<evidence type="ECO:0000256" key="9">
    <source>
        <dbReference type="PIRSR" id="PIRSR600760-2"/>
    </source>
</evidence>
<keyword evidence="4 9" id="KW-0479">Metal-binding</keyword>
<dbReference type="CDD" id="cd01639">
    <property type="entry name" value="IMPase"/>
    <property type="match status" value="1"/>
</dbReference>
<evidence type="ECO:0000256" key="6">
    <source>
        <dbReference type="ARBA" id="ARBA00022842"/>
    </source>
</evidence>
<keyword evidence="12" id="KW-1185">Reference proteome</keyword>
<feature type="binding site" evidence="9">
    <location>
        <position position="212"/>
    </location>
    <ligand>
        <name>Mg(2+)</name>
        <dbReference type="ChEBI" id="CHEBI:18420"/>
        <label>1</label>
        <note>catalytic</note>
    </ligand>
</feature>
<dbReference type="AlphaFoldDB" id="A0A2T4UEB2"/>
<reference evidence="11 12" key="1">
    <citation type="submission" date="2018-03" db="EMBL/GenBank/DDBJ databases">
        <title>Aquarubrobacter algicola gen. nov., sp. nov., a novel actinobacterium isolated from shallow eutrophic lake during the end of cyanobacterial harmful algal blooms.</title>
        <authorList>
            <person name="Chun S.J."/>
        </authorList>
    </citation>
    <scope>NUCLEOTIDE SEQUENCE [LARGE SCALE GENOMIC DNA]</scope>
    <source>
        <strain evidence="11 12">Seoho-28</strain>
    </source>
</reference>
<dbReference type="RefSeq" id="WP_107570848.1">
    <property type="nucleotide sequence ID" value="NZ_PYYB01000003.1"/>
</dbReference>
<dbReference type="GO" id="GO:0046872">
    <property type="term" value="F:metal ion binding"/>
    <property type="evidence" value="ECO:0007669"/>
    <property type="project" value="UniProtKB-KW"/>
</dbReference>
<dbReference type="Gene3D" id="3.40.190.80">
    <property type="match status" value="1"/>
</dbReference>
<evidence type="ECO:0000256" key="10">
    <source>
        <dbReference type="RuleBase" id="RU364068"/>
    </source>
</evidence>
<evidence type="ECO:0000256" key="2">
    <source>
        <dbReference type="ARBA" id="ARBA00001946"/>
    </source>
</evidence>
<keyword evidence="5 10" id="KW-0378">Hydrolase</keyword>
<dbReference type="GO" id="GO:0007165">
    <property type="term" value="P:signal transduction"/>
    <property type="evidence" value="ECO:0007669"/>
    <property type="project" value="TreeGrafter"/>
</dbReference>
<comment type="function">
    <text evidence="8">Catalyzes the dephosphorylation of histidinol-phosphate to histidinol, the direct precursor of histidine.</text>
</comment>
<evidence type="ECO:0000313" key="11">
    <source>
        <dbReference type="EMBL" id="PTL55805.1"/>
    </source>
</evidence>
<dbReference type="InterPro" id="IPR020583">
    <property type="entry name" value="Inositol_monoP_metal-BS"/>
</dbReference>
<gene>
    <name evidence="11" type="ORF">C7Y72_18355</name>
</gene>
<evidence type="ECO:0000256" key="5">
    <source>
        <dbReference type="ARBA" id="ARBA00022801"/>
    </source>
</evidence>
<dbReference type="Pfam" id="PF00459">
    <property type="entry name" value="Inositol_P"/>
    <property type="match status" value="1"/>
</dbReference>
<organism evidence="11 12">
    <name type="scientific">Paraconexibacter algicola</name>
    <dbReference type="NCBI Taxonomy" id="2133960"/>
    <lineage>
        <taxon>Bacteria</taxon>
        <taxon>Bacillati</taxon>
        <taxon>Actinomycetota</taxon>
        <taxon>Thermoleophilia</taxon>
        <taxon>Solirubrobacterales</taxon>
        <taxon>Paraconexibacteraceae</taxon>
        <taxon>Paraconexibacter</taxon>
    </lineage>
</organism>
<evidence type="ECO:0000256" key="7">
    <source>
        <dbReference type="ARBA" id="ARBA00049158"/>
    </source>
</evidence>
<dbReference type="Gene3D" id="3.30.540.10">
    <property type="entry name" value="Fructose-1,6-Bisphosphatase, subunit A, domain 1"/>
    <property type="match status" value="1"/>
</dbReference>
<dbReference type="EMBL" id="PYYB01000003">
    <property type="protein sequence ID" value="PTL55805.1"/>
    <property type="molecule type" value="Genomic_DNA"/>
</dbReference>
<evidence type="ECO:0000256" key="1">
    <source>
        <dbReference type="ARBA" id="ARBA00001033"/>
    </source>
</evidence>
<dbReference type="PROSITE" id="PS00629">
    <property type="entry name" value="IMP_1"/>
    <property type="match status" value="1"/>
</dbReference>
<dbReference type="GO" id="GO:0008934">
    <property type="term" value="F:inositol monophosphate 1-phosphatase activity"/>
    <property type="evidence" value="ECO:0007669"/>
    <property type="project" value="InterPro"/>
</dbReference>
<accession>A0A2T4UEB2</accession>
<evidence type="ECO:0000256" key="8">
    <source>
        <dbReference type="ARBA" id="ARBA00053547"/>
    </source>
</evidence>
<name>A0A2T4UEB2_9ACTN</name>
<comment type="catalytic activity">
    <reaction evidence="7">
        <text>L-histidinol phosphate + H2O = L-histidinol + phosphate</text>
        <dbReference type="Rhea" id="RHEA:14465"/>
        <dbReference type="ChEBI" id="CHEBI:15377"/>
        <dbReference type="ChEBI" id="CHEBI:43474"/>
        <dbReference type="ChEBI" id="CHEBI:57699"/>
        <dbReference type="ChEBI" id="CHEBI:57980"/>
        <dbReference type="EC" id="3.1.3.15"/>
    </reaction>
</comment>
<dbReference type="FunFam" id="3.30.540.10:FF:000003">
    <property type="entry name" value="Inositol-1-monophosphatase"/>
    <property type="match status" value="1"/>
</dbReference>